<protein>
    <recommendedName>
        <fullName evidence="4">MxaH protein</fullName>
    </recommendedName>
</protein>
<keyword evidence="1" id="KW-0732">Signal</keyword>
<evidence type="ECO:0000313" key="3">
    <source>
        <dbReference type="Proteomes" id="UP000831684"/>
    </source>
</evidence>
<proteinExistence type="predicted"/>
<evidence type="ECO:0000256" key="1">
    <source>
        <dbReference type="SAM" id="SignalP"/>
    </source>
</evidence>
<dbReference type="EMBL" id="CP083239">
    <property type="protein sequence ID" value="UOK70093.1"/>
    <property type="molecule type" value="Genomic_DNA"/>
</dbReference>
<sequence length="180" mass="19132">MSSSPFSLLRLSLSAVLALGLAGCPGESEPETREPETRERVAAPEASAIARKTWLQPTDDTDPEVWLASRDAGADVAANAPAAKAWHDVLDAADDRFGETGRMIANRAVQLETMLSEIGIKETAREIIADFSTLAGKGSRAGFSDLCQHYYNLRKQGLDRTAALAALAEQPALKSGNPAP</sequence>
<evidence type="ECO:0008006" key="4">
    <source>
        <dbReference type="Google" id="ProtNLM"/>
    </source>
</evidence>
<dbReference type="RefSeq" id="WP_244376475.1">
    <property type="nucleotide sequence ID" value="NZ_CP083239.1"/>
</dbReference>
<gene>
    <name evidence="2" type="ORF">K9D25_15340</name>
</gene>
<organism evidence="2 3">
    <name type="scientific">Ancylobacter polymorphus</name>
    <dbReference type="NCBI Taxonomy" id="223390"/>
    <lineage>
        <taxon>Bacteria</taxon>
        <taxon>Pseudomonadati</taxon>
        <taxon>Pseudomonadota</taxon>
        <taxon>Alphaproteobacteria</taxon>
        <taxon>Hyphomicrobiales</taxon>
        <taxon>Xanthobacteraceae</taxon>
        <taxon>Ancylobacter</taxon>
    </lineage>
</organism>
<accession>A0A9E7A0D7</accession>
<dbReference type="Proteomes" id="UP000831684">
    <property type="component" value="Chromosome"/>
</dbReference>
<dbReference type="KEGG" id="apol:K9D25_15340"/>
<evidence type="ECO:0000313" key="2">
    <source>
        <dbReference type="EMBL" id="UOK70093.1"/>
    </source>
</evidence>
<name>A0A9E7A0D7_9HYPH</name>
<feature type="chain" id="PRO_5039506576" description="MxaH protein" evidence="1">
    <location>
        <begin position="19"/>
        <end position="180"/>
    </location>
</feature>
<dbReference type="AlphaFoldDB" id="A0A9E7A0D7"/>
<reference evidence="2" key="1">
    <citation type="submission" date="2021-09" db="EMBL/GenBank/DDBJ databases">
        <title>Network and meta-omics reveal the key degrader and cooperation patterns in an efficient 1,4-dioxane-degrading microbial community.</title>
        <authorList>
            <person name="Dai C."/>
        </authorList>
    </citation>
    <scope>NUCLEOTIDE SEQUENCE</scope>
    <source>
        <strain evidence="2">ZM13</strain>
    </source>
</reference>
<feature type="signal peptide" evidence="1">
    <location>
        <begin position="1"/>
        <end position="18"/>
    </location>
</feature>